<sequence>MTSNNNAQLDENLVCDRDDIHLLLVIPGQLGPNGYPLGYMSDGSITELMPDEEEATATHASTLVRGQNEISLAYKNLWELVWYQRHQESLHQDRLARPLTPTEAEIFERAKETAQRIRETHTIEELNIDEFDYGLVSGRMSALAWVLGTDWDESLDT</sequence>
<protein>
    <submittedName>
        <fullName evidence="1">Uncharacterized protein</fullName>
    </submittedName>
</protein>
<accession>A0A937D467</accession>
<evidence type="ECO:0000313" key="2">
    <source>
        <dbReference type="Proteomes" id="UP000605848"/>
    </source>
</evidence>
<organism evidence="1 2">
    <name type="scientific">Microvirga aerilata</name>
    <dbReference type="NCBI Taxonomy" id="670292"/>
    <lineage>
        <taxon>Bacteria</taxon>
        <taxon>Pseudomonadati</taxon>
        <taxon>Pseudomonadota</taxon>
        <taxon>Alphaproteobacteria</taxon>
        <taxon>Hyphomicrobiales</taxon>
        <taxon>Methylobacteriaceae</taxon>
        <taxon>Microvirga</taxon>
    </lineage>
</organism>
<name>A0A937D467_9HYPH</name>
<comment type="caution">
    <text evidence="1">The sequence shown here is derived from an EMBL/GenBank/DDBJ whole genome shotgun (WGS) entry which is preliminary data.</text>
</comment>
<evidence type="ECO:0000313" key="1">
    <source>
        <dbReference type="EMBL" id="MBL0407190.1"/>
    </source>
</evidence>
<proteinExistence type="predicted"/>
<keyword evidence="2" id="KW-1185">Reference proteome</keyword>
<dbReference type="AlphaFoldDB" id="A0A937D467"/>
<dbReference type="RefSeq" id="WP_202064150.1">
    <property type="nucleotide sequence ID" value="NZ_JAEQMY010000067.1"/>
</dbReference>
<dbReference type="EMBL" id="JAEQMY010000067">
    <property type="protein sequence ID" value="MBL0407190.1"/>
    <property type="molecule type" value="Genomic_DNA"/>
</dbReference>
<gene>
    <name evidence="1" type="ORF">JKG68_24990</name>
</gene>
<reference evidence="1" key="1">
    <citation type="submission" date="2021-01" db="EMBL/GenBank/DDBJ databases">
        <title>Microvirga sp.</title>
        <authorList>
            <person name="Kim M.K."/>
        </authorList>
    </citation>
    <scope>NUCLEOTIDE SEQUENCE</scope>
    <source>
        <strain evidence="1">5420S-16</strain>
    </source>
</reference>
<dbReference type="Proteomes" id="UP000605848">
    <property type="component" value="Unassembled WGS sequence"/>
</dbReference>